<reference evidence="2" key="1">
    <citation type="submission" date="2016-08" db="EMBL/GenBank/DDBJ databases">
        <authorList>
            <person name="Varghese N."/>
            <person name="Submissions Spin"/>
        </authorList>
    </citation>
    <scope>NUCLEOTIDE SEQUENCE [LARGE SCALE GENOMIC DNA]</scope>
    <source>
        <strain evidence="2">ERR11</strain>
    </source>
</reference>
<dbReference type="EMBL" id="FMAI01000008">
    <property type="protein sequence ID" value="SCB40271.1"/>
    <property type="molecule type" value="Genomic_DNA"/>
</dbReference>
<evidence type="ECO:0000313" key="1">
    <source>
        <dbReference type="EMBL" id="SCB40271.1"/>
    </source>
</evidence>
<sequence length="116" mass="12907">MTEQENDPNWFTPELREVAIGVANAISVMLSIRSTMPFQYVMTFLQIAQEEGLSITALAARRELPVSTLSRHLLDLGKTNRHNRPGFGLVRLATLGHLTKGSTACISLSAVWQWRA</sequence>
<organism evidence="1 2">
    <name type="scientific">Bradyrhizobium shewense</name>
    <dbReference type="NCBI Taxonomy" id="1761772"/>
    <lineage>
        <taxon>Bacteria</taxon>
        <taxon>Pseudomonadati</taxon>
        <taxon>Pseudomonadota</taxon>
        <taxon>Alphaproteobacteria</taxon>
        <taxon>Hyphomicrobiales</taxon>
        <taxon>Nitrobacteraceae</taxon>
        <taxon>Bradyrhizobium</taxon>
    </lineage>
</organism>
<keyword evidence="2" id="KW-1185">Reference proteome</keyword>
<evidence type="ECO:0000313" key="2">
    <source>
        <dbReference type="Proteomes" id="UP000199184"/>
    </source>
</evidence>
<proteinExistence type="predicted"/>
<protein>
    <recommendedName>
        <fullName evidence="3">HTH iclR-type domain-containing protein</fullName>
    </recommendedName>
</protein>
<name>A0A1C3WJT7_9BRAD</name>
<dbReference type="AlphaFoldDB" id="A0A1C3WJT7"/>
<dbReference type="Proteomes" id="UP000199184">
    <property type="component" value="Unassembled WGS sequence"/>
</dbReference>
<gene>
    <name evidence="1" type="ORF">GA0061098_1008107</name>
</gene>
<evidence type="ECO:0008006" key="3">
    <source>
        <dbReference type="Google" id="ProtNLM"/>
    </source>
</evidence>
<accession>A0A1C3WJT7</accession>
<dbReference type="RefSeq" id="WP_129590876.1">
    <property type="nucleotide sequence ID" value="NZ_FMAI01000008.1"/>
</dbReference>